<evidence type="ECO:0000313" key="6">
    <source>
        <dbReference type="Proteomes" id="UP000273119"/>
    </source>
</evidence>
<dbReference type="Gene3D" id="1.10.10.10">
    <property type="entry name" value="Winged helix-like DNA-binding domain superfamily/Winged helix DNA-binding domain"/>
    <property type="match status" value="1"/>
</dbReference>
<organism evidence="5 6">
    <name type="scientific">Galactobacter caseinivorans</name>
    <dbReference type="NCBI Taxonomy" id="2676123"/>
    <lineage>
        <taxon>Bacteria</taxon>
        <taxon>Bacillati</taxon>
        <taxon>Actinomycetota</taxon>
        <taxon>Actinomycetes</taxon>
        <taxon>Micrococcales</taxon>
        <taxon>Micrococcaceae</taxon>
        <taxon>Galactobacter</taxon>
    </lineage>
</organism>
<dbReference type="GO" id="GO:0003677">
    <property type="term" value="F:DNA binding"/>
    <property type="evidence" value="ECO:0007669"/>
    <property type="project" value="UniProtKB-KW"/>
</dbReference>
<evidence type="ECO:0000256" key="2">
    <source>
        <dbReference type="ARBA" id="ARBA00023125"/>
    </source>
</evidence>
<feature type="domain" description="HTH marR-type" evidence="4">
    <location>
        <begin position="61"/>
        <end position="198"/>
    </location>
</feature>
<proteinExistence type="predicted"/>
<evidence type="ECO:0000313" key="5">
    <source>
        <dbReference type="EMBL" id="RKW70149.1"/>
    </source>
</evidence>
<dbReference type="EMBL" id="QQXL01000005">
    <property type="protein sequence ID" value="RKW70149.1"/>
    <property type="molecule type" value="Genomic_DNA"/>
</dbReference>
<name>A0A496PI40_9MICC</name>
<dbReference type="Proteomes" id="UP000273119">
    <property type="component" value="Unassembled WGS sequence"/>
</dbReference>
<dbReference type="GO" id="GO:0006950">
    <property type="term" value="P:response to stress"/>
    <property type="evidence" value="ECO:0007669"/>
    <property type="project" value="TreeGrafter"/>
</dbReference>
<dbReference type="GO" id="GO:0003700">
    <property type="term" value="F:DNA-binding transcription factor activity"/>
    <property type="evidence" value="ECO:0007669"/>
    <property type="project" value="InterPro"/>
</dbReference>
<dbReference type="SUPFAM" id="SSF46785">
    <property type="entry name" value="Winged helix' DNA-binding domain"/>
    <property type="match status" value="1"/>
</dbReference>
<protein>
    <submittedName>
        <fullName evidence="5">MarR family transcriptional regulator</fullName>
    </submittedName>
</protein>
<accession>A0A496PI40</accession>
<comment type="caution">
    <text evidence="5">The sequence shown here is derived from an EMBL/GenBank/DDBJ whole genome shotgun (WGS) entry which is preliminary data.</text>
</comment>
<keyword evidence="6" id="KW-1185">Reference proteome</keyword>
<keyword evidence="2" id="KW-0238">DNA-binding</keyword>
<evidence type="ECO:0000256" key="1">
    <source>
        <dbReference type="ARBA" id="ARBA00023015"/>
    </source>
</evidence>
<evidence type="ECO:0000259" key="4">
    <source>
        <dbReference type="PROSITE" id="PS50995"/>
    </source>
</evidence>
<reference evidence="5 6" key="1">
    <citation type="submission" date="2018-07" db="EMBL/GenBank/DDBJ databases">
        <title>Arthrobacter sp. nov., isolated from raw cow's milk with high bacterial count.</title>
        <authorList>
            <person name="Hahne J."/>
            <person name="Isele D."/>
            <person name="Lipski A."/>
        </authorList>
    </citation>
    <scope>NUCLEOTIDE SEQUENCE [LARGE SCALE GENOMIC DNA]</scope>
    <source>
        <strain evidence="5 6">JZ R-183</strain>
    </source>
</reference>
<sequence>MHPTLNIVVASRSRRSLPLGPTSQCPRALGRVGRHRPLAPCHHGSVKTPPNSANASIPGTPISPGLALWRVTHSWQRAVRDALAPFELTHVQFVLLSTLIDMRRTAPVTQRELADAAGTEVMMTSQVVRALEKKGLIQRGAHPSDKRAVALTPTTQGAEVAQRANAAVEAADATYFGPLGADAERFLQNLDLLDGGPSRKGRGVTAGAERPE</sequence>
<keyword evidence="1" id="KW-0805">Transcription regulation</keyword>
<dbReference type="InterPro" id="IPR000835">
    <property type="entry name" value="HTH_MarR-typ"/>
</dbReference>
<keyword evidence="3" id="KW-0804">Transcription</keyword>
<dbReference type="AlphaFoldDB" id="A0A496PI40"/>
<dbReference type="InterPro" id="IPR036388">
    <property type="entry name" value="WH-like_DNA-bd_sf"/>
</dbReference>
<dbReference type="SMART" id="SM00347">
    <property type="entry name" value="HTH_MARR"/>
    <property type="match status" value="1"/>
</dbReference>
<dbReference type="Pfam" id="PF01047">
    <property type="entry name" value="MarR"/>
    <property type="match status" value="1"/>
</dbReference>
<gene>
    <name evidence="5" type="ORF">DWQ67_09380</name>
</gene>
<evidence type="ECO:0000256" key="3">
    <source>
        <dbReference type="ARBA" id="ARBA00023163"/>
    </source>
</evidence>
<dbReference type="PANTHER" id="PTHR33164:SF64">
    <property type="entry name" value="TRANSCRIPTIONAL REGULATOR SLYA"/>
    <property type="match status" value="1"/>
</dbReference>
<dbReference type="InterPro" id="IPR039422">
    <property type="entry name" value="MarR/SlyA-like"/>
</dbReference>
<dbReference type="PANTHER" id="PTHR33164">
    <property type="entry name" value="TRANSCRIPTIONAL REGULATOR, MARR FAMILY"/>
    <property type="match status" value="1"/>
</dbReference>
<dbReference type="PROSITE" id="PS50995">
    <property type="entry name" value="HTH_MARR_2"/>
    <property type="match status" value="1"/>
</dbReference>
<dbReference type="InterPro" id="IPR036390">
    <property type="entry name" value="WH_DNA-bd_sf"/>
</dbReference>